<dbReference type="PANTHER" id="PTHR12000:SF42">
    <property type="entry name" value="LEGUMAIN"/>
    <property type="match status" value="1"/>
</dbReference>
<dbReference type="EMBL" id="OC930235">
    <property type="protein sequence ID" value="CAD7658623.1"/>
    <property type="molecule type" value="Genomic_DNA"/>
</dbReference>
<evidence type="ECO:0008006" key="5">
    <source>
        <dbReference type="Google" id="ProtNLM"/>
    </source>
</evidence>
<feature type="signal peptide" evidence="2">
    <location>
        <begin position="1"/>
        <end position="16"/>
    </location>
</feature>
<proteinExistence type="inferred from homology"/>
<dbReference type="GO" id="GO:0006624">
    <property type="term" value="P:vacuolar protein processing"/>
    <property type="evidence" value="ECO:0007669"/>
    <property type="project" value="TreeGrafter"/>
</dbReference>
<dbReference type="GO" id="GO:0005773">
    <property type="term" value="C:vacuole"/>
    <property type="evidence" value="ECO:0007669"/>
    <property type="project" value="GOC"/>
</dbReference>
<reference evidence="3" key="1">
    <citation type="submission" date="2020-11" db="EMBL/GenBank/DDBJ databases">
        <authorList>
            <person name="Tran Van P."/>
        </authorList>
    </citation>
    <scope>NUCLEOTIDE SEQUENCE</scope>
</reference>
<evidence type="ECO:0000313" key="4">
    <source>
        <dbReference type="Proteomes" id="UP000728032"/>
    </source>
</evidence>
<evidence type="ECO:0000313" key="3">
    <source>
        <dbReference type="EMBL" id="CAD7658623.1"/>
    </source>
</evidence>
<evidence type="ECO:0000256" key="2">
    <source>
        <dbReference type="SAM" id="SignalP"/>
    </source>
</evidence>
<dbReference type="GO" id="GO:0051603">
    <property type="term" value="P:proteolysis involved in protein catabolic process"/>
    <property type="evidence" value="ECO:0007669"/>
    <property type="project" value="TreeGrafter"/>
</dbReference>
<keyword evidence="4" id="KW-1185">Reference proteome</keyword>
<gene>
    <name evidence="3" type="ORF">ONB1V03_LOCUS15244</name>
</gene>
<comment type="similarity">
    <text evidence="1">Belongs to the peptidase C13 family.</text>
</comment>
<accession>A0A7R9MEM2</accession>
<feature type="non-terminal residue" evidence="3">
    <location>
        <position position="83"/>
    </location>
</feature>
<dbReference type="PRINTS" id="PR00776">
    <property type="entry name" value="HEMOGLOBNASE"/>
</dbReference>
<dbReference type="OrthoDB" id="192611at2759"/>
<keyword evidence="2" id="KW-0732">Signal</keyword>
<organism evidence="3">
    <name type="scientific">Oppiella nova</name>
    <dbReference type="NCBI Taxonomy" id="334625"/>
    <lineage>
        <taxon>Eukaryota</taxon>
        <taxon>Metazoa</taxon>
        <taxon>Ecdysozoa</taxon>
        <taxon>Arthropoda</taxon>
        <taxon>Chelicerata</taxon>
        <taxon>Arachnida</taxon>
        <taxon>Acari</taxon>
        <taxon>Acariformes</taxon>
        <taxon>Sarcoptiformes</taxon>
        <taxon>Oribatida</taxon>
        <taxon>Brachypylina</taxon>
        <taxon>Oppioidea</taxon>
        <taxon>Oppiidae</taxon>
        <taxon>Oppiella</taxon>
    </lineage>
</organism>
<dbReference type="PANTHER" id="PTHR12000">
    <property type="entry name" value="HEMOGLOBINASE FAMILY MEMBER"/>
    <property type="match status" value="1"/>
</dbReference>
<dbReference type="InterPro" id="IPR001096">
    <property type="entry name" value="Peptidase_C13"/>
</dbReference>
<name>A0A7R9MEM2_9ACAR</name>
<dbReference type="AlphaFoldDB" id="A0A7R9MEM2"/>
<dbReference type="Pfam" id="PF01650">
    <property type="entry name" value="Peptidase_C13"/>
    <property type="match status" value="1"/>
</dbReference>
<protein>
    <recommendedName>
        <fullName evidence="5">Legumain</fullName>
    </recommendedName>
</protein>
<feature type="chain" id="PRO_5036403630" description="Legumain" evidence="2">
    <location>
        <begin position="17"/>
        <end position="83"/>
    </location>
</feature>
<dbReference type="Gene3D" id="3.40.50.1460">
    <property type="match status" value="1"/>
</dbReference>
<evidence type="ECO:0000256" key="1">
    <source>
        <dbReference type="ARBA" id="ARBA00009941"/>
    </source>
</evidence>
<dbReference type="Proteomes" id="UP000728032">
    <property type="component" value="Unassembled WGS sequence"/>
</dbReference>
<dbReference type="EMBL" id="CAJPVJ010015410">
    <property type="protein sequence ID" value="CAG2175809.1"/>
    <property type="molecule type" value="Genomic_DNA"/>
</dbReference>
<dbReference type="GO" id="GO:0004197">
    <property type="term" value="F:cysteine-type endopeptidase activity"/>
    <property type="evidence" value="ECO:0007669"/>
    <property type="project" value="TreeGrafter"/>
</dbReference>
<sequence>MKVLCLLSVLVLAVNSLPVNEFNGNSYVVLVAGSNTWGNYRHQSDIYHTYQIVKSRGIPDENIIVFHYDDIANNKANPFPGKV</sequence>